<feature type="region of interest" description="Disordered" evidence="2">
    <location>
        <begin position="19"/>
        <end position="44"/>
    </location>
</feature>
<sequence>MSRYGRSKSTSAHCLLRCSTQEESSASAPNNLSRSPGEDEDKDGGVLFYVNRTGFPIESVTWERMWSHVSAVHPGGQEMVDRIRNAAYLPKPPVPQIPTFKPSMSVPDCLVAVQNYMKALQYNHTGTQFFEIKKSRPLYGLMETAREMIRESLPIKCLEAVILGIYLTNRLTSLERFPISFKTQFSGHCFHHIVLGVYCNGRYGSLGMSRRQDLMGQAADTRWGELVSEFESSYKRYQHTLKKVKIGLYVPHDPHIIQPIQWKNLVLNAAQLGAVEMRKELEKHGRDMRKKILKSSSVQSPIKERRRGKSLSPRRQQSSPQQHFAHRRDKS</sequence>
<reference evidence="3" key="2">
    <citation type="submission" date="2025-08" db="UniProtKB">
        <authorList>
            <consortium name="Ensembl"/>
        </authorList>
    </citation>
    <scope>IDENTIFICATION</scope>
</reference>
<keyword evidence="4" id="KW-1185">Reference proteome</keyword>
<dbReference type="GeneTree" id="ENSGT00390000012703"/>
<dbReference type="GO" id="GO:0005737">
    <property type="term" value="C:cytoplasm"/>
    <property type="evidence" value="ECO:0007669"/>
    <property type="project" value="InterPro"/>
</dbReference>
<proteinExistence type="predicted"/>
<feature type="active site" evidence="1">
    <location>
        <position position="209"/>
    </location>
</feature>
<dbReference type="PANTHER" id="PTHR15750:SF4">
    <property type="entry name" value="TUBULINYL-TYR CARBOXYPEPTIDASE 2"/>
    <property type="match status" value="1"/>
</dbReference>
<dbReference type="OMA" id="WERMWAH"/>
<dbReference type="AlphaFoldDB" id="H3CWI9"/>
<feature type="compositionally biased region" description="Polar residues" evidence="2">
    <location>
        <begin position="19"/>
        <end position="34"/>
    </location>
</feature>
<dbReference type="HOGENOM" id="CLU_061405_0_1_1"/>
<evidence type="ECO:0000313" key="4">
    <source>
        <dbReference type="Proteomes" id="UP000007303"/>
    </source>
</evidence>
<dbReference type="GO" id="GO:0045765">
    <property type="term" value="P:regulation of angiogenesis"/>
    <property type="evidence" value="ECO:0007669"/>
    <property type="project" value="InterPro"/>
</dbReference>
<reference evidence="3" key="3">
    <citation type="submission" date="2025-09" db="UniProtKB">
        <authorList>
            <consortium name="Ensembl"/>
        </authorList>
    </citation>
    <scope>IDENTIFICATION</scope>
</reference>
<feature type="compositionally biased region" description="Low complexity" evidence="2">
    <location>
        <begin position="310"/>
        <end position="322"/>
    </location>
</feature>
<dbReference type="Proteomes" id="UP000007303">
    <property type="component" value="Unassembled WGS sequence"/>
</dbReference>
<reference evidence="4" key="1">
    <citation type="journal article" date="2004" name="Nature">
        <title>Genome duplication in the teleost fish Tetraodon nigroviridis reveals the early vertebrate proto-karyotype.</title>
        <authorList>
            <person name="Jaillon O."/>
            <person name="Aury J.-M."/>
            <person name="Brunet F."/>
            <person name="Petit J.-L."/>
            <person name="Stange-Thomann N."/>
            <person name="Mauceli E."/>
            <person name="Bouneau L."/>
            <person name="Fischer C."/>
            <person name="Ozouf-Costaz C."/>
            <person name="Bernot A."/>
            <person name="Nicaud S."/>
            <person name="Jaffe D."/>
            <person name="Fisher S."/>
            <person name="Lutfalla G."/>
            <person name="Dossat C."/>
            <person name="Segurens B."/>
            <person name="Dasilva C."/>
            <person name="Salanoubat M."/>
            <person name="Levy M."/>
            <person name="Boudet N."/>
            <person name="Castellano S."/>
            <person name="Anthouard V."/>
            <person name="Jubin C."/>
            <person name="Castelli V."/>
            <person name="Katinka M."/>
            <person name="Vacherie B."/>
            <person name="Biemont C."/>
            <person name="Skalli Z."/>
            <person name="Cattolico L."/>
            <person name="Poulain J."/>
            <person name="De Berardinis V."/>
            <person name="Cruaud C."/>
            <person name="Duprat S."/>
            <person name="Brottier P."/>
            <person name="Coutanceau J.-P."/>
            <person name="Gouzy J."/>
            <person name="Parra G."/>
            <person name="Lardier G."/>
            <person name="Chapple C."/>
            <person name="McKernan K.J."/>
            <person name="McEwan P."/>
            <person name="Bosak S."/>
            <person name="Kellis M."/>
            <person name="Volff J.-N."/>
            <person name="Guigo R."/>
            <person name="Zody M.C."/>
            <person name="Mesirov J."/>
            <person name="Lindblad-Toh K."/>
            <person name="Birren B."/>
            <person name="Nusbaum C."/>
            <person name="Kahn D."/>
            <person name="Robinson-Rechavi M."/>
            <person name="Laudet V."/>
            <person name="Schachter V."/>
            <person name="Quetier F."/>
            <person name="Saurin W."/>
            <person name="Scarpelli C."/>
            <person name="Wincker P."/>
            <person name="Lander E.S."/>
            <person name="Weissenbach J."/>
            <person name="Roest Crollius H."/>
        </authorList>
    </citation>
    <scope>NUCLEOTIDE SEQUENCE [LARGE SCALE GENOMIC DNA]</scope>
</reference>
<evidence type="ECO:0000256" key="2">
    <source>
        <dbReference type="SAM" id="MobiDB-lite"/>
    </source>
</evidence>
<feature type="active site" evidence="1">
    <location>
        <position position="157"/>
    </location>
</feature>
<dbReference type="InParanoid" id="H3CWI9"/>
<dbReference type="Pfam" id="PF14822">
    <property type="entry name" value="Vasohibin"/>
    <property type="match status" value="1"/>
</dbReference>
<organism evidence="3 4">
    <name type="scientific">Tetraodon nigroviridis</name>
    <name type="common">Spotted green pufferfish</name>
    <name type="synonym">Chelonodon nigroviridis</name>
    <dbReference type="NCBI Taxonomy" id="99883"/>
    <lineage>
        <taxon>Eukaryota</taxon>
        <taxon>Metazoa</taxon>
        <taxon>Chordata</taxon>
        <taxon>Craniata</taxon>
        <taxon>Vertebrata</taxon>
        <taxon>Euteleostomi</taxon>
        <taxon>Actinopterygii</taxon>
        <taxon>Neopterygii</taxon>
        <taxon>Teleostei</taxon>
        <taxon>Neoteleostei</taxon>
        <taxon>Acanthomorphata</taxon>
        <taxon>Eupercaria</taxon>
        <taxon>Tetraodontiformes</taxon>
        <taxon>Tetradontoidea</taxon>
        <taxon>Tetraodontidae</taxon>
        <taxon>Tetraodon</taxon>
    </lineage>
</organism>
<name>H3CWI9_TETNG</name>
<dbReference type="InterPro" id="IPR028131">
    <property type="entry name" value="VASH1"/>
</dbReference>
<dbReference type="Ensembl" id="ENSTNIT00000012814.1">
    <property type="protein sequence ID" value="ENSTNIP00000012623.1"/>
    <property type="gene ID" value="ENSTNIG00000009737.1"/>
</dbReference>
<evidence type="ECO:0000256" key="1">
    <source>
        <dbReference type="PIRSR" id="PIRSR628131-1"/>
    </source>
</evidence>
<protein>
    <submittedName>
        <fullName evidence="3">Vasohibin 2</fullName>
    </submittedName>
</protein>
<dbReference type="PANTHER" id="PTHR15750">
    <property type="entry name" value="VASOHIBIN-1-LIKE ISOFORM X2"/>
    <property type="match status" value="1"/>
</dbReference>
<feature type="region of interest" description="Disordered" evidence="2">
    <location>
        <begin position="284"/>
        <end position="331"/>
    </location>
</feature>
<evidence type="ECO:0000313" key="3">
    <source>
        <dbReference type="Ensembl" id="ENSTNIP00000012623.1"/>
    </source>
</evidence>
<accession>H3CWI9</accession>
<feature type="active site" evidence="1">
    <location>
        <position position="192"/>
    </location>
</feature>